<evidence type="ECO:0000313" key="6">
    <source>
        <dbReference type="EMBL" id="AZL59174.1"/>
    </source>
</evidence>
<dbReference type="OrthoDB" id="9773673at2"/>
<evidence type="ECO:0000256" key="1">
    <source>
        <dbReference type="ARBA" id="ARBA00004418"/>
    </source>
</evidence>
<dbReference type="EMBL" id="CP034328">
    <property type="protein sequence ID" value="AZL59174.1"/>
    <property type="molecule type" value="Genomic_DNA"/>
</dbReference>
<dbReference type="SUPFAM" id="SSF53822">
    <property type="entry name" value="Periplasmic binding protein-like I"/>
    <property type="match status" value="1"/>
</dbReference>
<dbReference type="KEGG" id="taw:EI545_10165"/>
<organism evidence="6 7">
    <name type="scientific">Tabrizicola piscis</name>
    <dbReference type="NCBI Taxonomy" id="2494374"/>
    <lineage>
        <taxon>Bacteria</taxon>
        <taxon>Pseudomonadati</taxon>
        <taxon>Pseudomonadota</taxon>
        <taxon>Alphaproteobacteria</taxon>
        <taxon>Rhodobacterales</taxon>
        <taxon>Paracoccaceae</taxon>
        <taxon>Tabrizicola</taxon>
    </lineage>
</organism>
<evidence type="ECO:0000313" key="7">
    <source>
        <dbReference type="Proteomes" id="UP000282002"/>
    </source>
</evidence>
<evidence type="ECO:0000256" key="4">
    <source>
        <dbReference type="SAM" id="SignalP"/>
    </source>
</evidence>
<evidence type="ECO:0000256" key="2">
    <source>
        <dbReference type="ARBA" id="ARBA00007639"/>
    </source>
</evidence>
<dbReference type="PANTHER" id="PTHR30036">
    <property type="entry name" value="D-XYLOSE-BINDING PERIPLASMIC PROTEIN"/>
    <property type="match status" value="1"/>
</dbReference>
<evidence type="ECO:0000256" key="3">
    <source>
        <dbReference type="ARBA" id="ARBA00022729"/>
    </source>
</evidence>
<dbReference type="InterPro" id="IPR025997">
    <property type="entry name" value="SBP_2_dom"/>
</dbReference>
<protein>
    <submittedName>
        <fullName evidence="6">D-xylose ABC transporter substrate-binding protein</fullName>
    </submittedName>
</protein>
<name>A0A3S8U6E3_9RHOB</name>
<dbReference type="InterPro" id="IPR050555">
    <property type="entry name" value="Bact_Solute-Bind_Prot2"/>
</dbReference>
<feature type="chain" id="PRO_5019326677" evidence="4">
    <location>
        <begin position="22"/>
        <end position="340"/>
    </location>
</feature>
<dbReference type="Pfam" id="PF13407">
    <property type="entry name" value="Peripla_BP_4"/>
    <property type="match status" value="1"/>
</dbReference>
<gene>
    <name evidence="6" type="ORF">EI545_10165</name>
</gene>
<comment type="subcellular location">
    <subcellularLocation>
        <location evidence="1">Periplasm</location>
    </subcellularLocation>
</comment>
<dbReference type="GO" id="GO:0030288">
    <property type="term" value="C:outer membrane-bounded periplasmic space"/>
    <property type="evidence" value="ECO:0007669"/>
    <property type="project" value="TreeGrafter"/>
</dbReference>
<sequence length="340" mass="35738">MRKLILAAVVAVTSFSTAAFAEGRKIGVSWSNFQEPRWKFDAAAMRSSIQRDGNEYITANAEASAEKQLDDIRTMIEQGVDALVILPVDREAILPAIDLAAEAGIPVISYDRLIEDDRVFYITFDNVGVGRIIAAIIRQVQPEGNYVILKGDPADANVGFLRQGMEEVIGAAVAGGTIKIVGEANADGWSPDSAYAAMEKILADNNDQVDAVLAQNDGIAGAVIEALAARGLSIPVGGQDGDPAALNRVARGTQVVSVWKNNLELGKATGKIAGLLADGVSMERIPEAIRFTGGEKGLTFNAILLNPTPITKENLNLVIEADIITQKAACAGAVPGVAGC</sequence>
<dbReference type="AlphaFoldDB" id="A0A3S8U6E3"/>
<reference evidence="6 7" key="1">
    <citation type="submission" date="2018-12" db="EMBL/GenBank/DDBJ databases">
        <title>Complete genome sequencing of Tabrizicola sp. K13M18.</title>
        <authorList>
            <person name="Bae J.-W."/>
        </authorList>
    </citation>
    <scope>NUCLEOTIDE SEQUENCE [LARGE SCALE GENOMIC DNA]</scope>
    <source>
        <strain evidence="6 7">K13M18</strain>
    </source>
</reference>
<dbReference type="Proteomes" id="UP000282002">
    <property type="component" value="Chromosome"/>
</dbReference>
<proteinExistence type="inferred from homology"/>
<comment type="similarity">
    <text evidence="2">Belongs to the bacterial solute-binding protein 2 family.</text>
</comment>
<keyword evidence="3 4" id="KW-0732">Signal</keyword>
<dbReference type="InterPro" id="IPR028082">
    <property type="entry name" value="Peripla_BP_I"/>
</dbReference>
<dbReference type="GO" id="GO:0030246">
    <property type="term" value="F:carbohydrate binding"/>
    <property type="evidence" value="ECO:0007669"/>
    <property type="project" value="TreeGrafter"/>
</dbReference>
<keyword evidence="7" id="KW-1185">Reference proteome</keyword>
<evidence type="ECO:0000259" key="5">
    <source>
        <dbReference type="Pfam" id="PF13407"/>
    </source>
</evidence>
<dbReference type="PANTHER" id="PTHR30036:SF1">
    <property type="entry name" value="D-XYLOSE-BINDING PERIPLASMIC PROTEIN"/>
    <property type="match status" value="1"/>
</dbReference>
<feature type="signal peptide" evidence="4">
    <location>
        <begin position="1"/>
        <end position="21"/>
    </location>
</feature>
<dbReference type="Gene3D" id="3.40.50.2300">
    <property type="match status" value="2"/>
</dbReference>
<dbReference type="RefSeq" id="WP_125325369.1">
    <property type="nucleotide sequence ID" value="NZ_CP034328.1"/>
</dbReference>
<accession>A0A3S8U6E3</accession>
<feature type="domain" description="Periplasmic binding protein" evidence="5">
    <location>
        <begin position="26"/>
        <end position="279"/>
    </location>
</feature>